<reference evidence="2 3" key="1">
    <citation type="submission" date="2021-01" db="EMBL/GenBank/DDBJ databases">
        <title>Whole genome shotgun sequence of Microbispora corallina NBRC 16416.</title>
        <authorList>
            <person name="Komaki H."/>
            <person name="Tamura T."/>
        </authorList>
    </citation>
    <scope>NUCLEOTIDE SEQUENCE [LARGE SCALE GENOMIC DNA]</scope>
    <source>
        <strain evidence="2 3">NBRC 16416</strain>
    </source>
</reference>
<protein>
    <recommendedName>
        <fullName evidence="4">Secreted protein</fullName>
    </recommendedName>
</protein>
<feature type="signal peptide" evidence="1">
    <location>
        <begin position="1"/>
        <end position="25"/>
    </location>
</feature>
<dbReference type="EMBL" id="BOOC01000032">
    <property type="protein sequence ID" value="GIH42786.1"/>
    <property type="molecule type" value="Genomic_DNA"/>
</dbReference>
<gene>
    <name evidence="2" type="ORF">Mco01_57860</name>
</gene>
<evidence type="ECO:0008006" key="4">
    <source>
        <dbReference type="Google" id="ProtNLM"/>
    </source>
</evidence>
<evidence type="ECO:0000313" key="2">
    <source>
        <dbReference type="EMBL" id="GIH42786.1"/>
    </source>
</evidence>
<keyword evidence="3" id="KW-1185">Reference proteome</keyword>
<comment type="caution">
    <text evidence="2">The sequence shown here is derived from an EMBL/GenBank/DDBJ whole genome shotgun (WGS) entry which is preliminary data.</text>
</comment>
<feature type="chain" id="PRO_5045984028" description="Secreted protein" evidence="1">
    <location>
        <begin position="26"/>
        <end position="320"/>
    </location>
</feature>
<sequence>MTIRRFLAVAAAVLATLVAAAPAHADPGGGGGGDGNGSYYAYVKSLVHIKGSGYRGKPSVQVDYDPPHCWYQPQYTYDEMFDWVQRVYFVWHHQGPEDQAGASAWQKEMLAKIREHEGEPGKIFWFLTDDGTDAGWNCYVSTDPFWIYVGAQPPAALGDKIIDPMDLALIARANLTLPKPRFRLNPPARNGVNRSYVGLPTWVSTPRVGQLDVTAYVEGTNLSATITATPVRVDISVSDPGAQVRDGRATCPRFSQGADPDAGCTVRFSHASIGGPYRITVTQVWDIATNVGGVNLAPDPALMSTSQTVVVDEIQSTVTK</sequence>
<dbReference type="RefSeq" id="WP_204059953.1">
    <property type="nucleotide sequence ID" value="NZ_BAAAGP010000026.1"/>
</dbReference>
<accession>A0ABQ4G6W7</accession>
<proteinExistence type="predicted"/>
<organism evidence="2 3">
    <name type="scientific">Microbispora corallina</name>
    <dbReference type="NCBI Taxonomy" id="83302"/>
    <lineage>
        <taxon>Bacteria</taxon>
        <taxon>Bacillati</taxon>
        <taxon>Actinomycetota</taxon>
        <taxon>Actinomycetes</taxon>
        <taxon>Streptosporangiales</taxon>
        <taxon>Streptosporangiaceae</taxon>
        <taxon>Microbispora</taxon>
    </lineage>
</organism>
<dbReference type="Proteomes" id="UP000603904">
    <property type="component" value="Unassembled WGS sequence"/>
</dbReference>
<evidence type="ECO:0000256" key="1">
    <source>
        <dbReference type="SAM" id="SignalP"/>
    </source>
</evidence>
<evidence type="ECO:0000313" key="3">
    <source>
        <dbReference type="Proteomes" id="UP000603904"/>
    </source>
</evidence>
<name>A0ABQ4G6W7_9ACTN</name>
<keyword evidence="1" id="KW-0732">Signal</keyword>